<protein>
    <submittedName>
        <fullName evidence="1">Uncharacterized protein</fullName>
    </submittedName>
</protein>
<comment type="caution">
    <text evidence="1">The sequence shown here is derived from an EMBL/GenBank/DDBJ whole genome shotgun (WGS) entry which is preliminary data.</text>
</comment>
<organism evidence="1 2">
    <name type="scientific">Candidatus Amesbacteria bacterium GW2011_GWA1_47_16</name>
    <dbReference type="NCBI Taxonomy" id="1618353"/>
    <lineage>
        <taxon>Bacteria</taxon>
        <taxon>Candidatus Amesiibacteriota</taxon>
    </lineage>
</organism>
<gene>
    <name evidence="1" type="ORF">UX87_C0003G0011</name>
</gene>
<name>A0A0G1V4I5_9BACT</name>
<proteinExistence type="predicted"/>
<dbReference type="AlphaFoldDB" id="A0A0G1V4I5"/>
<dbReference type="EMBL" id="LCNV01000003">
    <property type="protein sequence ID" value="KKU64870.1"/>
    <property type="molecule type" value="Genomic_DNA"/>
</dbReference>
<sequence>MGINFVPNHMNYLIKLLKSPGYSSGQRGRTVNPLAFAYVGSNPAPGTELANLDFWVIIPLNGTQRYHSRWFFR</sequence>
<evidence type="ECO:0000313" key="2">
    <source>
        <dbReference type="Proteomes" id="UP000034364"/>
    </source>
</evidence>
<dbReference type="Proteomes" id="UP000034364">
    <property type="component" value="Unassembled WGS sequence"/>
</dbReference>
<evidence type="ECO:0000313" key="1">
    <source>
        <dbReference type="EMBL" id="KKU64870.1"/>
    </source>
</evidence>
<accession>A0A0G1V4I5</accession>
<reference evidence="1 2" key="1">
    <citation type="journal article" date="2015" name="Nature">
        <title>rRNA introns, odd ribosomes, and small enigmatic genomes across a large radiation of phyla.</title>
        <authorList>
            <person name="Brown C.T."/>
            <person name="Hug L.A."/>
            <person name="Thomas B.C."/>
            <person name="Sharon I."/>
            <person name="Castelle C.J."/>
            <person name="Singh A."/>
            <person name="Wilkins M.J."/>
            <person name="Williams K.H."/>
            <person name="Banfield J.F."/>
        </authorList>
    </citation>
    <scope>NUCLEOTIDE SEQUENCE [LARGE SCALE GENOMIC DNA]</scope>
</reference>